<accession>A0A345DDB3</accession>
<gene>
    <name evidence="2" type="ORF">DTO96_102101</name>
</gene>
<sequence>MGEGVQLKINAAMIYPQLLTNNNTHYQWHYVPYLNYQYLVLYLPFALHFFMLQCTIYYLN</sequence>
<dbReference type="AlphaFoldDB" id="A0A345DDB3"/>
<feature type="transmembrane region" description="Helical" evidence="1">
    <location>
        <begin position="36"/>
        <end position="59"/>
    </location>
</feature>
<evidence type="ECO:0000313" key="2">
    <source>
        <dbReference type="EMBL" id="AXF86351.1"/>
    </source>
</evidence>
<keyword evidence="3" id="KW-1185">Reference proteome</keyword>
<keyword evidence="1" id="KW-0472">Membrane</keyword>
<keyword evidence="1" id="KW-1133">Transmembrane helix</keyword>
<dbReference type="KEGG" id="hyf:DTO96_102101"/>
<dbReference type="EMBL" id="CP031124">
    <property type="protein sequence ID" value="AXF86351.1"/>
    <property type="molecule type" value="Genomic_DNA"/>
</dbReference>
<dbReference type="Proteomes" id="UP000252182">
    <property type="component" value="Chromosome"/>
</dbReference>
<evidence type="ECO:0000313" key="3">
    <source>
        <dbReference type="Proteomes" id="UP000252182"/>
    </source>
</evidence>
<protein>
    <submittedName>
        <fullName evidence="2">Uncharacterized protein</fullName>
    </submittedName>
</protein>
<proteinExistence type="predicted"/>
<keyword evidence="1" id="KW-0812">Transmembrane</keyword>
<organism evidence="2 3">
    <name type="scientific">Ephemeroptericola cinctiostellae</name>
    <dbReference type="NCBI Taxonomy" id="2268024"/>
    <lineage>
        <taxon>Bacteria</taxon>
        <taxon>Pseudomonadati</taxon>
        <taxon>Pseudomonadota</taxon>
        <taxon>Betaproteobacteria</taxon>
        <taxon>Burkholderiales</taxon>
        <taxon>Burkholderiaceae</taxon>
        <taxon>Ephemeroptericola</taxon>
    </lineage>
</organism>
<evidence type="ECO:0000256" key="1">
    <source>
        <dbReference type="SAM" id="Phobius"/>
    </source>
</evidence>
<reference evidence="3" key="1">
    <citation type="submission" date="2018-07" db="EMBL/GenBank/DDBJ databases">
        <authorList>
            <person name="Kim H."/>
        </authorList>
    </citation>
    <scope>NUCLEOTIDE SEQUENCE [LARGE SCALE GENOMIC DNA]</scope>
    <source>
        <strain evidence="3">F02</strain>
    </source>
</reference>
<name>A0A345DDB3_9BURK</name>